<keyword evidence="1" id="KW-0472">Membrane</keyword>
<organism evidence="2">
    <name type="scientific">Anopheles braziliensis</name>
    <dbReference type="NCBI Taxonomy" id="58242"/>
    <lineage>
        <taxon>Eukaryota</taxon>
        <taxon>Metazoa</taxon>
        <taxon>Ecdysozoa</taxon>
        <taxon>Arthropoda</taxon>
        <taxon>Hexapoda</taxon>
        <taxon>Insecta</taxon>
        <taxon>Pterygota</taxon>
        <taxon>Neoptera</taxon>
        <taxon>Endopterygota</taxon>
        <taxon>Diptera</taxon>
        <taxon>Nematocera</taxon>
        <taxon>Culicoidea</taxon>
        <taxon>Culicidae</taxon>
        <taxon>Anophelinae</taxon>
        <taxon>Anopheles</taxon>
    </lineage>
</organism>
<protein>
    <submittedName>
        <fullName evidence="2">Uncharacterized protein</fullName>
    </submittedName>
</protein>
<name>A0A2M3ZLJ0_9DIPT</name>
<accession>A0A2M3ZLJ0</accession>
<evidence type="ECO:0000256" key="1">
    <source>
        <dbReference type="SAM" id="Phobius"/>
    </source>
</evidence>
<evidence type="ECO:0000313" key="2">
    <source>
        <dbReference type="EMBL" id="MBW29278.1"/>
    </source>
</evidence>
<dbReference type="EMBL" id="GGFM01008527">
    <property type="protein sequence ID" value="MBW29278.1"/>
    <property type="molecule type" value="Transcribed_RNA"/>
</dbReference>
<sequence>MAHDPFVINFPELVIWGGLVLLVLVLGARSRNQDRSNSCHTFSFFFFFSRLVCGVIPEKIDHNRTTNKQGLFGWRFWPVLLARRCVHASCLLGNVLLQMLLVVKDATVPFRHRALLAHPDLFGHLIDQPEVVTNEYQATLEIVDRFS</sequence>
<feature type="transmembrane region" description="Helical" evidence="1">
    <location>
        <begin position="6"/>
        <end position="27"/>
    </location>
</feature>
<proteinExistence type="predicted"/>
<reference evidence="2" key="1">
    <citation type="submission" date="2018-01" db="EMBL/GenBank/DDBJ databases">
        <title>An insight into the sialome of Amazonian anophelines.</title>
        <authorList>
            <person name="Ribeiro J.M."/>
            <person name="Scarpassa V."/>
            <person name="Calvo E."/>
        </authorList>
    </citation>
    <scope>NUCLEOTIDE SEQUENCE</scope>
    <source>
        <tissue evidence="2">Salivary glands</tissue>
    </source>
</reference>
<dbReference type="AlphaFoldDB" id="A0A2M3ZLJ0"/>
<keyword evidence="1" id="KW-0812">Transmembrane</keyword>
<keyword evidence="1" id="KW-1133">Transmembrane helix</keyword>